<dbReference type="InterPro" id="IPR004401">
    <property type="entry name" value="YbaB/EbfC"/>
</dbReference>
<accession>A0ABV7PCG7</accession>
<protein>
    <submittedName>
        <fullName evidence="2">YbaB/EbfC family nucleoid-associated protein</fullName>
    </submittedName>
</protein>
<dbReference type="RefSeq" id="WP_378245515.1">
    <property type="nucleotide sequence ID" value="NZ_JBHRWK010000084.1"/>
</dbReference>
<dbReference type="Proteomes" id="UP001595645">
    <property type="component" value="Unassembled WGS sequence"/>
</dbReference>
<dbReference type="InterPro" id="IPR036894">
    <property type="entry name" value="YbaB-like_sf"/>
</dbReference>
<proteinExistence type="predicted"/>
<dbReference type="SUPFAM" id="SSF82607">
    <property type="entry name" value="YbaB-like"/>
    <property type="match status" value="1"/>
</dbReference>
<gene>
    <name evidence="2" type="ORF">ACFOSH_37945</name>
</gene>
<dbReference type="Gene3D" id="3.30.1310.10">
    <property type="entry name" value="Nucleoid-associated protein YbaB-like domain"/>
    <property type="match status" value="1"/>
</dbReference>
<dbReference type="Pfam" id="PF02575">
    <property type="entry name" value="YbaB_DNA_bd"/>
    <property type="match status" value="1"/>
</dbReference>
<feature type="compositionally biased region" description="Acidic residues" evidence="1">
    <location>
        <begin position="175"/>
        <end position="184"/>
    </location>
</feature>
<organism evidence="2 3">
    <name type="scientific">Amycolatopsis speibonae</name>
    <dbReference type="NCBI Taxonomy" id="1450224"/>
    <lineage>
        <taxon>Bacteria</taxon>
        <taxon>Bacillati</taxon>
        <taxon>Actinomycetota</taxon>
        <taxon>Actinomycetes</taxon>
        <taxon>Pseudonocardiales</taxon>
        <taxon>Pseudonocardiaceae</taxon>
        <taxon>Amycolatopsis</taxon>
    </lineage>
</organism>
<sequence>MEPDLKPGEDLQYYLERQAREMQEKATQLEEAFSTAGATVTSPDGSVTVTLAPNGALSNIQLGRRACALGEPRLTATIMATVREAQSKTARAVTSAVETIVGDGEAVEMMKSFLPPEPAVDAYIDQVNKFAETPEPDEAPPPPRPFTPPPPPSQQQPPTRQAPPPPPRRRPARDDMDEDEGNPW</sequence>
<evidence type="ECO:0000313" key="3">
    <source>
        <dbReference type="Proteomes" id="UP001595645"/>
    </source>
</evidence>
<dbReference type="EMBL" id="JBHRWK010000084">
    <property type="protein sequence ID" value="MFC3455251.1"/>
    <property type="molecule type" value="Genomic_DNA"/>
</dbReference>
<feature type="region of interest" description="Disordered" evidence="1">
    <location>
        <begin position="128"/>
        <end position="184"/>
    </location>
</feature>
<reference evidence="3" key="1">
    <citation type="journal article" date="2019" name="Int. J. Syst. Evol. Microbiol.">
        <title>The Global Catalogue of Microorganisms (GCM) 10K type strain sequencing project: providing services to taxonomists for standard genome sequencing and annotation.</title>
        <authorList>
            <consortium name="The Broad Institute Genomics Platform"/>
            <consortium name="The Broad Institute Genome Sequencing Center for Infectious Disease"/>
            <person name="Wu L."/>
            <person name="Ma J."/>
        </authorList>
    </citation>
    <scope>NUCLEOTIDE SEQUENCE [LARGE SCALE GENOMIC DNA]</scope>
    <source>
        <strain evidence="3">CGMCC 4.7676</strain>
    </source>
</reference>
<evidence type="ECO:0000313" key="2">
    <source>
        <dbReference type="EMBL" id="MFC3455251.1"/>
    </source>
</evidence>
<name>A0ABV7PCG7_9PSEU</name>
<evidence type="ECO:0000256" key="1">
    <source>
        <dbReference type="SAM" id="MobiDB-lite"/>
    </source>
</evidence>
<comment type="caution">
    <text evidence="2">The sequence shown here is derived from an EMBL/GenBank/DDBJ whole genome shotgun (WGS) entry which is preliminary data.</text>
</comment>
<keyword evidence="3" id="KW-1185">Reference proteome</keyword>
<feature type="compositionally biased region" description="Pro residues" evidence="1">
    <location>
        <begin position="139"/>
        <end position="166"/>
    </location>
</feature>